<accession>A0AAP0II47</accession>
<proteinExistence type="predicted"/>
<protein>
    <submittedName>
        <fullName evidence="2">Uncharacterized protein</fullName>
    </submittedName>
</protein>
<dbReference type="Proteomes" id="UP001420932">
    <property type="component" value="Unassembled WGS sequence"/>
</dbReference>
<dbReference type="EMBL" id="JBBNAF010000009">
    <property type="protein sequence ID" value="KAK9114962.1"/>
    <property type="molecule type" value="Genomic_DNA"/>
</dbReference>
<sequence>MPSPFIELLRTSLIWTMLAKLKQSSHTKYYTHMERAGVLRHEALVFELYKMEQAIAWGRLKSCATLGKACRENMRRDKLNDRLWPQELMSGRSNVKVFFASLPTTMRSPDRFEVVDDRYRNGRKSDESRSLNHEKDLDTTSPPMVRPVRDILGDDAPPLRISRPPKPNDGKVADGTAKTQAKICQIFVLARFLGNQCVGLGGQSGAHVLPMA</sequence>
<evidence type="ECO:0000313" key="3">
    <source>
        <dbReference type="Proteomes" id="UP001420932"/>
    </source>
</evidence>
<feature type="compositionally biased region" description="Basic and acidic residues" evidence="1">
    <location>
        <begin position="117"/>
        <end position="138"/>
    </location>
</feature>
<reference evidence="2 3" key="1">
    <citation type="submission" date="2024-01" db="EMBL/GenBank/DDBJ databases">
        <title>Genome assemblies of Stephania.</title>
        <authorList>
            <person name="Yang L."/>
        </authorList>
    </citation>
    <scope>NUCLEOTIDE SEQUENCE [LARGE SCALE GENOMIC DNA]</scope>
    <source>
        <strain evidence="2">YNDBR</strain>
        <tissue evidence="2">Leaf</tissue>
    </source>
</reference>
<name>A0AAP0II47_9MAGN</name>
<organism evidence="2 3">
    <name type="scientific">Stephania yunnanensis</name>
    <dbReference type="NCBI Taxonomy" id="152371"/>
    <lineage>
        <taxon>Eukaryota</taxon>
        <taxon>Viridiplantae</taxon>
        <taxon>Streptophyta</taxon>
        <taxon>Embryophyta</taxon>
        <taxon>Tracheophyta</taxon>
        <taxon>Spermatophyta</taxon>
        <taxon>Magnoliopsida</taxon>
        <taxon>Ranunculales</taxon>
        <taxon>Menispermaceae</taxon>
        <taxon>Menispermoideae</taxon>
        <taxon>Cissampelideae</taxon>
        <taxon>Stephania</taxon>
    </lineage>
</organism>
<evidence type="ECO:0000313" key="2">
    <source>
        <dbReference type="EMBL" id="KAK9114962.1"/>
    </source>
</evidence>
<dbReference type="AlphaFoldDB" id="A0AAP0II47"/>
<evidence type="ECO:0000256" key="1">
    <source>
        <dbReference type="SAM" id="MobiDB-lite"/>
    </source>
</evidence>
<feature type="region of interest" description="Disordered" evidence="1">
    <location>
        <begin position="117"/>
        <end position="174"/>
    </location>
</feature>
<gene>
    <name evidence="2" type="ORF">Syun_021759</name>
</gene>
<comment type="caution">
    <text evidence="2">The sequence shown here is derived from an EMBL/GenBank/DDBJ whole genome shotgun (WGS) entry which is preliminary data.</text>
</comment>
<keyword evidence="3" id="KW-1185">Reference proteome</keyword>